<evidence type="ECO:0000313" key="5">
    <source>
        <dbReference type="Proteomes" id="UP000199664"/>
    </source>
</evidence>
<dbReference type="Gene3D" id="3.40.50.360">
    <property type="match status" value="1"/>
</dbReference>
<dbReference type="PANTHER" id="PTHR10204:SF34">
    <property type="entry name" value="NAD(P)H DEHYDROGENASE [QUINONE] 1 ISOFORM 1"/>
    <property type="match status" value="1"/>
</dbReference>
<name>A0A1H7VRR6_9HYPH</name>
<evidence type="ECO:0000313" key="4">
    <source>
        <dbReference type="EMBL" id="SEM11488.1"/>
    </source>
</evidence>
<keyword evidence="2" id="KW-0560">Oxidoreductase</keyword>
<organism evidence="4 5">
    <name type="scientific">Bosea lupini</name>
    <dbReference type="NCBI Taxonomy" id="1036779"/>
    <lineage>
        <taxon>Bacteria</taxon>
        <taxon>Pseudomonadati</taxon>
        <taxon>Pseudomonadota</taxon>
        <taxon>Alphaproteobacteria</taxon>
        <taxon>Hyphomicrobiales</taxon>
        <taxon>Boseaceae</taxon>
        <taxon>Bosea</taxon>
    </lineage>
</organism>
<dbReference type="RefSeq" id="WP_091839079.1">
    <property type="nucleotide sequence ID" value="NZ_FOAN01000007.1"/>
</dbReference>
<comment type="similarity">
    <text evidence="1">Belongs to the NAD(P)H dehydrogenase (quinone) family.</text>
</comment>
<dbReference type="AlphaFoldDB" id="A0A1H7VRR6"/>
<evidence type="ECO:0000259" key="3">
    <source>
        <dbReference type="Pfam" id="PF02525"/>
    </source>
</evidence>
<dbReference type="SUPFAM" id="SSF52218">
    <property type="entry name" value="Flavoproteins"/>
    <property type="match status" value="1"/>
</dbReference>
<dbReference type="InterPro" id="IPR051545">
    <property type="entry name" value="NAD(P)H_dehydrogenase_qn"/>
</dbReference>
<keyword evidence="5" id="KW-1185">Reference proteome</keyword>
<dbReference type="Pfam" id="PF02525">
    <property type="entry name" value="Flavodoxin_2"/>
    <property type="match status" value="1"/>
</dbReference>
<dbReference type="GO" id="GO:0003955">
    <property type="term" value="F:NAD(P)H dehydrogenase (quinone) activity"/>
    <property type="evidence" value="ECO:0007669"/>
    <property type="project" value="TreeGrafter"/>
</dbReference>
<dbReference type="OrthoDB" id="9798454at2"/>
<evidence type="ECO:0000256" key="2">
    <source>
        <dbReference type="ARBA" id="ARBA00023002"/>
    </source>
</evidence>
<dbReference type="Proteomes" id="UP000199664">
    <property type="component" value="Unassembled WGS sequence"/>
</dbReference>
<protein>
    <submittedName>
        <fullName evidence="4">NAD(P)H dehydrogenase (Quinone)</fullName>
    </submittedName>
</protein>
<evidence type="ECO:0000256" key="1">
    <source>
        <dbReference type="ARBA" id="ARBA00006252"/>
    </source>
</evidence>
<feature type="domain" description="Flavodoxin-like fold" evidence="3">
    <location>
        <begin position="1"/>
        <end position="215"/>
    </location>
</feature>
<sequence>MKVLLVFAHPERRSLNGALRDVAVAELEAQGHEVRVSDLYADGWKSEVDRADFPSWPEGERFAAGAASKQAFAEGTLTADVKAEIEKLLWADTLILQFPLWWYTMPAILKGWVDRVFAYGFAYGVGEHSDKRWGDRFGEGTLAGKRAMLLVTVGGWEEHYSPRGINGPIEDLLFPINHGILYYPGYEVLPPHVVYRVDRFKDADFEREAEQLRERMRTLATTVPIRYRRQNFGDYLIPAMTLRPELGEPEARGFALHVDATPTV</sequence>
<dbReference type="PANTHER" id="PTHR10204">
    <property type="entry name" value="NAD P H OXIDOREDUCTASE-RELATED"/>
    <property type="match status" value="1"/>
</dbReference>
<dbReference type="GO" id="GO:0005829">
    <property type="term" value="C:cytosol"/>
    <property type="evidence" value="ECO:0007669"/>
    <property type="project" value="TreeGrafter"/>
</dbReference>
<proteinExistence type="inferred from homology"/>
<dbReference type="STRING" id="1036779.SAMN04515666_107212"/>
<gene>
    <name evidence="4" type="ORF">SAMN04515666_107212</name>
</gene>
<dbReference type="InterPro" id="IPR029039">
    <property type="entry name" value="Flavoprotein-like_sf"/>
</dbReference>
<dbReference type="InterPro" id="IPR003680">
    <property type="entry name" value="Flavodoxin_fold"/>
</dbReference>
<accession>A0A1H7VRR6</accession>
<reference evidence="5" key="1">
    <citation type="submission" date="2016-10" db="EMBL/GenBank/DDBJ databases">
        <authorList>
            <person name="Varghese N."/>
            <person name="Submissions S."/>
        </authorList>
    </citation>
    <scope>NUCLEOTIDE SEQUENCE [LARGE SCALE GENOMIC DNA]</scope>
    <source>
        <strain evidence="5">LMG 26383,CCUG 61248,R- 45681</strain>
    </source>
</reference>
<dbReference type="EMBL" id="FOAN01000007">
    <property type="protein sequence ID" value="SEM11488.1"/>
    <property type="molecule type" value="Genomic_DNA"/>
</dbReference>